<proteinExistence type="predicted"/>
<evidence type="ECO:0000313" key="5">
    <source>
        <dbReference type="Proteomes" id="UP000195221"/>
    </source>
</evidence>
<reference evidence="4 5" key="1">
    <citation type="submission" date="2017-03" db="EMBL/GenBank/DDBJ databases">
        <title>Genome analysis of strain PAMC 26577.</title>
        <authorList>
            <person name="Oh H.-M."/>
            <person name="Yang J.-A."/>
        </authorList>
    </citation>
    <scope>NUCLEOTIDE SEQUENCE [LARGE SCALE GENOMIC DNA]</scope>
    <source>
        <strain evidence="4 5">PAMC 26577</strain>
    </source>
</reference>
<dbReference type="EMBL" id="NBTZ01000105">
    <property type="protein sequence ID" value="OTP70762.1"/>
    <property type="molecule type" value="Genomic_DNA"/>
</dbReference>
<evidence type="ECO:0000313" key="4">
    <source>
        <dbReference type="EMBL" id="OTP79668.1"/>
    </source>
</evidence>
<evidence type="ECO:0000313" key="2">
    <source>
        <dbReference type="EMBL" id="OTP68708.1"/>
    </source>
</evidence>
<dbReference type="EMBL" id="NBTZ01000129">
    <property type="protein sequence ID" value="OTP68708.1"/>
    <property type="molecule type" value="Genomic_DNA"/>
</dbReference>
<evidence type="ECO:0000313" key="3">
    <source>
        <dbReference type="EMBL" id="OTP70762.1"/>
    </source>
</evidence>
<name>A0A242N7R3_CABSO</name>
<sequence>MDRPRDDVIRKAPARMLSDFPVEREVGTAQWSEPMRDQTER</sequence>
<dbReference type="AlphaFoldDB" id="A0A242N7R3"/>
<dbReference type="Proteomes" id="UP000195221">
    <property type="component" value="Unassembled WGS sequence"/>
</dbReference>
<organism evidence="4 5">
    <name type="scientific">Caballeronia sordidicola</name>
    <name type="common">Burkholderia sordidicola</name>
    <dbReference type="NCBI Taxonomy" id="196367"/>
    <lineage>
        <taxon>Bacteria</taxon>
        <taxon>Pseudomonadati</taxon>
        <taxon>Pseudomonadota</taxon>
        <taxon>Betaproteobacteria</taxon>
        <taxon>Burkholderiales</taxon>
        <taxon>Burkholderiaceae</taxon>
        <taxon>Caballeronia</taxon>
    </lineage>
</organism>
<comment type="caution">
    <text evidence="4">The sequence shown here is derived from an EMBL/GenBank/DDBJ whole genome shotgun (WGS) entry which is preliminary data.</text>
</comment>
<evidence type="ECO:0000256" key="1">
    <source>
        <dbReference type="SAM" id="MobiDB-lite"/>
    </source>
</evidence>
<dbReference type="EMBL" id="NBTZ01000008">
    <property type="protein sequence ID" value="OTP79668.1"/>
    <property type="molecule type" value="Genomic_DNA"/>
</dbReference>
<feature type="region of interest" description="Disordered" evidence="1">
    <location>
        <begin position="21"/>
        <end position="41"/>
    </location>
</feature>
<accession>A0A242N7R3</accession>
<gene>
    <name evidence="4" type="ORF">PAMC26577_00425</name>
    <name evidence="3" type="ORF">PAMC26577_25885</name>
    <name evidence="2" type="ORF">PAMC26577_32500</name>
</gene>
<protein>
    <submittedName>
        <fullName evidence="4">Uncharacterized protein</fullName>
    </submittedName>
</protein>